<dbReference type="Proteomes" id="UP001148312">
    <property type="component" value="Unassembled WGS sequence"/>
</dbReference>
<dbReference type="AlphaFoldDB" id="A0A9W9X3Q4"/>
<proteinExistence type="predicted"/>
<feature type="region of interest" description="Disordered" evidence="1">
    <location>
        <begin position="165"/>
        <end position="236"/>
    </location>
</feature>
<sequence>MVHDPFANWYSAELLDSLMCSNCREFHGVHAPCPCSCTSLDEPTRADAVSLPRSTKTGITGMLSLHDYRKFLSQSAECVNDPVDLRVDKTLKRKNATSNLHLLPQPHRRSLSFSAISTSSRASSPPPLSPSYSHSIISYQSDFDYEVSQASAVLISPSQTPRVDLVSARLTRPRPNRKRLNTFREKLHRNGQIPVRPQTQAQASNQTQTSTHTHPRSQSQSPGHVPSQSLPSSTNLEPSMLATSQAVATVSHGGASFEILNPRKSLDVTRIVSFIEDVDDCSILSFDPQTEPPAFRHPYSVDTSCDSMSISQFTDASLPSYFSSPSLYTISPSLSCSTPKKSLTGISESSPGVHDRLDSLSDASSLQKQHHYWSSARAHRLDSLSASPQRKLEFGLIDTSLSQMQPLAILAGRMDERDSDLASEILHPSDLQTPVSHSPSQPNFHSGDSDIGEPGSPVYANGDWSQVDEGDRGVLLDLGPPPPPPPSFPQTFHGGSSGPSYSEPPSPYDTYYANTMSSLLPSTPSSGPHYNPYDPMFFDPHVQSVLAAANAENMGLRGHSNRALDDLQRRFGSSISLGGPGSGSGSGERHTHKEGRKGSFSRRKKFKKLLSWRS</sequence>
<feature type="compositionally biased region" description="Low complexity" evidence="1">
    <location>
        <begin position="198"/>
        <end position="212"/>
    </location>
</feature>
<gene>
    <name evidence="2" type="ORF">N7539_006431</name>
</gene>
<reference evidence="2" key="2">
    <citation type="journal article" date="2023" name="IMA Fungus">
        <title>Comparative genomic study of the Penicillium genus elucidates a diverse pangenome and 15 lateral gene transfer events.</title>
        <authorList>
            <person name="Petersen C."/>
            <person name="Sorensen T."/>
            <person name="Nielsen M.R."/>
            <person name="Sondergaard T.E."/>
            <person name="Sorensen J.L."/>
            <person name="Fitzpatrick D.A."/>
            <person name="Frisvad J.C."/>
            <person name="Nielsen K.L."/>
        </authorList>
    </citation>
    <scope>NUCLEOTIDE SEQUENCE</scope>
    <source>
        <strain evidence="2">IBT 30728</strain>
    </source>
</reference>
<feature type="region of interest" description="Disordered" evidence="1">
    <location>
        <begin position="430"/>
        <end position="506"/>
    </location>
</feature>
<comment type="caution">
    <text evidence="2">The sequence shown here is derived from an EMBL/GenBank/DDBJ whole genome shotgun (WGS) entry which is preliminary data.</text>
</comment>
<dbReference type="EMBL" id="JAPWDQ010000008">
    <property type="protein sequence ID" value="KAJ5482985.1"/>
    <property type="molecule type" value="Genomic_DNA"/>
</dbReference>
<feature type="region of interest" description="Disordered" evidence="1">
    <location>
        <begin position="340"/>
        <end position="361"/>
    </location>
</feature>
<name>A0A9W9X3Q4_9EURO</name>
<evidence type="ECO:0000256" key="1">
    <source>
        <dbReference type="SAM" id="MobiDB-lite"/>
    </source>
</evidence>
<dbReference type="GeneID" id="81626282"/>
<feature type="compositionally biased region" description="Basic residues" evidence="1">
    <location>
        <begin position="590"/>
        <end position="614"/>
    </location>
</feature>
<feature type="compositionally biased region" description="Polar residues" evidence="1">
    <location>
        <begin position="340"/>
        <end position="350"/>
    </location>
</feature>
<protein>
    <submittedName>
        <fullName evidence="2">Uncharacterized protein</fullName>
    </submittedName>
</protein>
<feature type="compositionally biased region" description="Polar residues" evidence="1">
    <location>
        <begin position="216"/>
        <end position="236"/>
    </location>
</feature>
<evidence type="ECO:0000313" key="2">
    <source>
        <dbReference type="EMBL" id="KAJ5482985.1"/>
    </source>
</evidence>
<reference evidence="2" key="1">
    <citation type="submission" date="2022-12" db="EMBL/GenBank/DDBJ databases">
        <authorList>
            <person name="Petersen C."/>
        </authorList>
    </citation>
    <scope>NUCLEOTIDE SEQUENCE</scope>
    <source>
        <strain evidence="2">IBT 30728</strain>
    </source>
</reference>
<keyword evidence="3" id="KW-1185">Reference proteome</keyword>
<dbReference type="RefSeq" id="XP_056788957.1">
    <property type="nucleotide sequence ID" value="XM_056936033.1"/>
</dbReference>
<feature type="region of interest" description="Disordered" evidence="1">
    <location>
        <begin position="570"/>
        <end position="614"/>
    </location>
</feature>
<evidence type="ECO:0000313" key="3">
    <source>
        <dbReference type="Proteomes" id="UP001148312"/>
    </source>
</evidence>
<accession>A0A9W9X3Q4</accession>
<feature type="compositionally biased region" description="Basic residues" evidence="1">
    <location>
        <begin position="171"/>
        <end position="189"/>
    </location>
</feature>
<organism evidence="2 3">
    <name type="scientific">Penicillium diatomitis</name>
    <dbReference type="NCBI Taxonomy" id="2819901"/>
    <lineage>
        <taxon>Eukaryota</taxon>
        <taxon>Fungi</taxon>
        <taxon>Dikarya</taxon>
        <taxon>Ascomycota</taxon>
        <taxon>Pezizomycotina</taxon>
        <taxon>Eurotiomycetes</taxon>
        <taxon>Eurotiomycetidae</taxon>
        <taxon>Eurotiales</taxon>
        <taxon>Aspergillaceae</taxon>
        <taxon>Penicillium</taxon>
    </lineage>
</organism>
<feature type="compositionally biased region" description="Pro residues" evidence="1">
    <location>
        <begin position="479"/>
        <end position="488"/>
    </location>
</feature>
<feature type="compositionally biased region" description="Polar residues" evidence="1">
    <location>
        <begin position="430"/>
        <end position="446"/>
    </location>
</feature>